<feature type="region of interest" description="Disordered" evidence="1">
    <location>
        <begin position="1"/>
        <end position="26"/>
    </location>
</feature>
<evidence type="ECO:0000313" key="3">
    <source>
        <dbReference type="Proteomes" id="UP001152799"/>
    </source>
</evidence>
<evidence type="ECO:0000313" key="2">
    <source>
        <dbReference type="EMBL" id="CAG9768409.1"/>
    </source>
</evidence>
<accession>A0A9N9MRP6</accession>
<feature type="region of interest" description="Disordered" evidence="1">
    <location>
        <begin position="159"/>
        <end position="182"/>
    </location>
</feature>
<feature type="compositionally biased region" description="Basic residues" evidence="1">
    <location>
        <begin position="1"/>
        <end position="12"/>
    </location>
</feature>
<evidence type="ECO:0000256" key="1">
    <source>
        <dbReference type="SAM" id="MobiDB-lite"/>
    </source>
</evidence>
<gene>
    <name evidence="2" type="ORF">CEUTPL_LOCUS8947</name>
</gene>
<dbReference type="Proteomes" id="UP001152799">
    <property type="component" value="Chromosome 4"/>
</dbReference>
<feature type="compositionally biased region" description="Basic and acidic residues" evidence="1">
    <location>
        <begin position="159"/>
        <end position="168"/>
    </location>
</feature>
<dbReference type="AlphaFoldDB" id="A0A9N9MRP6"/>
<sequence>MSKKAHKTKKLSKISQETHSQSTEDHEILSKVIDDYEGDERTIIITVNSFKNIKPTYPISDIKVHLKYLNQDLGESRPVRVVSDEKLPLEVGDSVELLIDIDSMKQLDLLASNPVFITAFQLTGAVEPDMYSYLQKSEEESKVSLCDIDSLFSMYEMCEEREPQEKPKVQLPHTKTKKKGKR</sequence>
<protein>
    <submittedName>
        <fullName evidence="2">Uncharacterized protein</fullName>
    </submittedName>
</protein>
<reference evidence="2" key="1">
    <citation type="submission" date="2022-01" db="EMBL/GenBank/DDBJ databases">
        <authorList>
            <person name="King R."/>
        </authorList>
    </citation>
    <scope>NUCLEOTIDE SEQUENCE</scope>
</reference>
<dbReference type="EMBL" id="OU892280">
    <property type="protein sequence ID" value="CAG9768409.1"/>
    <property type="molecule type" value="Genomic_DNA"/>
</dbReference>
<proteinExistence type="predicted"/>
<keyword evidence="3" id="KW-1185">Reference proteome</keyword>
<name>A0A9N9MRP6_9CUCU</name>
<dbReference type="OrthoDB" id="10262375at2759"/>
<organism evidence="2 3">
    <name type="scientific">Ceutorhynchus assimilis</name>
    <name type="common">cabbage seed weevil</name>
    <dbReference type="NCBI Taxonomy" id="467358"/>
    <lineage>
        <taxon>Eukaryota</taxon>
        <taxon>Metazoa</taxon>
        <taxon>Ecdysozoa</taxon>
        <taxon>Arthropoda</taxon>
        <taxon>Hexapoda</taxon>
        <taxon>Insecta</taxon>
        <taxon>Pterygota</taxon>
        <taxon>Neoptera</taxon>
        <taxon>Endopterygota</taxon>
        <taxon>Coleoptera</taxon>
        <taxon>Polyphaga</taxon>
        <taxon>Cucujiformia</taxon>
        <taxon>Curculionidae</taxon>
        <taxon>Ceutorhynchinae</taxon>
        <taxon>Ceutorhynchus</taxon>
    </lineage>
</organism>